<gene>
    <name evidence="1" type="ORF">DXB99_01745</name>
</gene>
<dbReference type="Proteomes" id="UP000260758">
    <property type="component" value="Unassembled WGS sequence"/>
</dbReference>
<comment type="caution">
    <text evidence="1">The sequence shown here is derived from an EMBL/GenBank/DDBJ whole genome shotgun (WGS) entry which is preliminary data.</text>
</comment>
<accession>A0A3E4YKQ0</accession>
<organism evidence="1 2">
    <name type="scientific">Agathobacter rectalis</name>
    <dbReference type="NCBI Taxonomy" id="39491"/>
    <lineage>
        <taxon>Bacteria</taxon>
        <taxon>Bacillati</taxon>
        <taxon>Bacillota</taxon>
        <taxon>Clostridia</taxon>
        <taxon>Lachnospirales</taxon>
        <taxon>Lachnospiraceae</taxon>
        <taxon>Agathobacter</taxon>
    </lineage>
</organism>
<evidence type="ECO:0000313" key="1">
    <source>
        <dbReference type="EMBL" id="RGM75280.1"/>
    </source>
</evidence>
<dbReference type="AlphaFoldDB" id="A0A3E4YKQ0"/>
<dbReference type="RefSeq" id="WP_117718038.1">
    <property type="nucleotide sequence ID" value="NZ_QSTP01000001.1"/>
</dbReference>
<sequence length="216" mass="24711">MNPNYENIEPLVNYIKANHIKTPLKLEIGLDKVSSDGMTRYFTIKINGDDVTGMVAKALDNKISKAKDTPFKMIVHGCGMDMGFAVQYQLYKEFASADLGDLIDKNNYAWLGKIKNGKYPYEDDFAGFEEMLSEFDENGKYAECKNFSIALGGYDKWFEICYKGQPICDCVDGDIQVWGVSDSTKTIIEDKLYIWDNKLKFEEDKCLEEEQEEVLE</sequence>
<protein>
    <submittedName>
        <fullName evidence="1">Uncharacterized protein</fullName>
    </submittedName>
</protein>
<dbReference type="EMBL" id="QSTP01000001">
    <property type="protein sequence ID" value="RGM75280.1"/>
    <property type="molecule type" value="Genomic_DNA"/>
</dbReference>
<reference evidence="1 2" key="1">
    <citation type="submission" date="2018-08" db="EMBL/GenBank/DDBJ databases">
        <title>A genome reference for cultivated species of the human gut microbiota.</title>
        <authorList>
            <person name="Zou Y."/>
            <person name="Xue W."/>
            <person name="Luo G."/>
        </authorList>
    </citation>
    <scope>NUCLEOTIDE SEQUENCE [LARGE SCALE GENOMIC DNA]</scope>
    <source>
        <strain evidence="1 2">OM07-13</strain>
    </source>
</reference>
<name>A0A3E4YKQ0_9FIRM</name>
<proteinExistence type="predicted"/>
<evidence type="ECO:0000313" key="2">
    <source>
        <dbReference type="Proteomes" id="UP000260758"/>
    </source>
</evidence>